<gene>
    <name evidence="8" type="ORF">Vgi01_46010</name>
</gene>
<evidence type="ECO:0000256" key="2">
    <source>
        <dbReference type="ARBA" id="ARBA00022527"/>
    </source>
</evidence>
<name>A0ABQ4IJ50_9ACTN</name>
<reference evidence="8 9" key="1">
    <citation type="submission" date="2021-01" db="EMBL/GenBank/DDBJ databases">
        <title>Whole genome shotgun sequence of Verrucosispora gifhornensis NBRC 16317.</title>
        <authorList>
            <person name="Komaki H."/>
            <person name="Tamura T."/>
        </authorList>
    </citation>
    <scope>NUCLEOTIDE SEQUENCE [LARGE SCALE GENOMIC DNA]</scope>
    <source>
        <strain evidence="8 9">NBRC 16317</strain>
    </source>
</reference>
<evidence type="ECO:0000256" key="5">
    <source>
        <dbReference type="ARBA" id="ARBA00022777"/>
    </source>
</evidence>
<dbReference type="SMART" id="SM00220">
    <property type="entry name" value="S_TKc"/>
    <property type="match status" value="1"/>
</dbReference>
<dbReference type="PANTHER" id="PTHR43289">
    <property type="entry name" value="MITOGEN-ACTIVATED PROTEIN KINASE KINASE KINASE 20-RELATED"/>
    <property type="match status" value="1"/>
</dbReference>
<evidence type="ECO:0000259" key="7">
    <source>
        <dbReference type="PROSITE" id="PS50011"/>
    </source>
</evidence>
<accession>A0ABQ4IJ50</accession>
<dbReference type="RefSeq" id="WP_204292316.1">
    <property type="nucleotide sequence ID" value="NZ_BAAAGZ010000074.1"/>
</dbReference>
<protein>
    <recommendedName>
        <fullName evidence="1">non-specific serine/threonine protein kinase</fullName>
        <ecNumber evidence="1">2.7.11.1</ecNumber>
    </recommendedName>
</protein>
<dbReference type="PROSITE" id="PS50011">
    <property type="entry name" value="PROTEIN_KINASE_DOM"/>
    <property type="match status" value="1"/>
</dbReference>
<dbReference type="InterPro" id="IPR000719">
    <property type="entry name" value="Prot_kinase_dom"/>
</dbReference>
<dbReference type="Gene3D" id="1.10.510.10">
    <property type="entry name" value="Transferase(Phosphotransferase) domain 1"/>
    <property type="match status" value="1"/>
</dbReference>
<keyword evidence="2" id="KW-0723">Serine/threonine-protein kinase</keyword>
<dbReference type="Gene3D" id="1.25.40.10">
    <property type="entry name" value="Tetratricopeptide repeat domain"/>
    <property type="match status" value="1"/>
</dbReference>
<dbReference type="PANTHER" id="PTHR43289:SF6">
    <property type="entry name" value="SERINE_THREONINE-PROTEIN KINASE NEKL-3"/>
    <property type="match status" value="1"/>
</dbReference>
<organism evidence="8 9">
    <name type="scientific">Micromonospora gifhornensis</name>
    <dbReference type="NCBI Taxonomy" id="84594"/>
    <lineage>
        <taxon>Bacteria</taxon>
        <taxon>Bacillati</taxon>
        <taxon>Actinomycetota</taxon>
        <taxon>Actinomycetes</taxon>
        <taxon>Micromonosporales</taxon>
        <taxon>Micromonosporaceae</taxon>
        <taxon>Micromonospora</taxon>
    </lineage>
</organism>
<evidence type="ECO:0000256" key="3">
    <source>
        <dbReference type="ARBA" id="ARBA00022679"/>
    </source>
</evidence>
<evidence type="ECO:0000313" key="9">
    <source>
        <dbReference type="Proteomes" id="UP000647860"/>
    </source>
</evidence>
<dbReference type="EC" id="2.7.11.1" evidence="1"/>
<dbReference type="SUPFAM" id="SSF56112">
    <property type="entry name" value="Protein kinase-like (PK-like)"/>
    <property type="match status" value="1"/>
</dbReference>
<dbReference type="InterPro" id="IPR008271">
    <property type="entry name" value="Ser/Thr_kinase_AS"/>
</dbReference>
<dbReference type="Pfam" id="PF00069">
    <property type="entry name" value="Pkinase"/>
    <property type="match status" value="1"/>
</dbReference>
<dbReference type="SUPFAM" id="SSF48452">
    <property type="entry name" value="TPR-like"/>
    <property type="match status" value="1"/>
</dbReference>
<keyword evidence="5 8" id="KW-0418">Kinase</keyword>
<dbReference type="InterPro" id="IPR011990">
    <property type="entry name" value="TPR-like_helical_dom_sf"/>
</dbReference>
<keyword evidence="3" id="KW-0808">Transferase</keyword>
<feature type="domain" description="Protein kinase" evidence="7">
    <location>
        <begin position="12"/>
        <end position="275"/>
    </location>
</feature>
<evidence type="ECO:0000256" key="1">
    <source>
        <dbReference type="ARBA" id="ARBA00012513"/>
    </source>
</evidence>
<dbReference type="Proteomes" id="UP000647860">
    <property type="component" value="Unassembled WGS sequence"/>
</dbReference>
<dbReference type="InterPro" id="IPR011009">
    <property type="entry name" value="Kinase-like_dom_sf"/>
</dbReference>
<comment type="caution">
    <text evidence="8">The sequence shown here is derived from an EMBL/GenBank/DDBJ whole genome shotgun (WGS) entry which is preliminary data.</text>
</comment>
<evidence type="ECO:0000313" key="8">
    <source>
        <dbReference type="EMBL" id="GIJ17917.1"/>
    </source>
</evidence>
<dbReference type="GO" id="GO:0016301">
    <property type="term" value="F:kinase activity"/>
    <property type="evidence" value="ECO:0007669"/>
    <property type="project" value="UniProtKB-KW"/>
</dbReference>
<keyword evidence="4" id="KW-0547">Nucleotide-binding</keyword>
<evidence type="ECO:0000256" key="6">
    <source>
        <dbReference type="ARBA" id="ARBA00022840"/>
    </source>
</evidence>
<dbReference type="CDD" id="cd14014">
    <property type="entry name" value="STKc_PknB_like"/>
    <property type="match status" value="1"/>
</dbReference>
<keyword evidence="6" id="KW-0067">ATP-binding</keyword>
<dbReference type="PROSITE" id="PS00108">
    <property type="entry name" value="PROTEIN_KINASE_ST"/>
    <property type="match status" value="1"/>
</dbReference>
<sequence length="517" mass="56666">MAGGTLVNGRYELDERSAGQGGMSDVWFGRDIRLDRPIAVKFVRLPPEDPDDYVRRFVRESRITARLEHPGVPAVYDVGTHERRPYLVMQRIQGISLKELLTEQGPLPVGWVAAVAAQVCAVLSAAHRASLVHRDLKPSNLMMERDGTVKVLDFGLAVAPTVADFATITRSGILLGTPSYMAPERIEANISGPACDIYALGCTIHELLTGRQTFTGSTVFDIMNKQVRTDPVPTRSLRKDVPAGLETLVLEMLRKKPEDRPSDADLVYERLLPFADDLGPITGATKLPAEPSAVRLYAQVVSRIFTTARSCAPQPRRSTPTAAAPTLAVTRLDLQRARSEAAELVRQSRYDQAAELLTRMVAAAAETLGPRDDDVLTVRLEQAEAIFEEGDYHRAAGTYERLVDDVTIRYGALSEHTLACRLKLATCHALVGRTTQALDALIELTQDNTKVFGATDARTVQIRRQVGLLQLGTGDRNAAARTLEELSNDLTRLHGPGDATATEIIDLMETLRLPRAH</sequence>
<proteinExistence type="predicted"/>
<dbReference type="EMBL" id="BOPA01000034">
    <property type="protein sequence ID" value="GIJ17917.1"/>
    <property type="molecule type" value="Genomic_DNA"/>
</dbReference>
<dbReference type="Gene3D" id="3.30.200.20">
    <property type="entry name" value="Phosphorylase Kinase, domain 1"/>
    <property type="match status" value="1"/>
</dbReference>
<keyword evidence="9" id="KW-1185">Reference proteome</keyword>
<evidence type="ECO:0000256" key="4">
    <source>
        <dbReference type="ARBA" id="ARBA00022741"/>
    </source>
</evidence>